<dbReference type="RefSeq" id="WP_036619347.1">
    <property type="nucleotide sequence ID" value="NZ_JAKOBR010000090.1"/>
</dbReference>
<sequence>MIKKELSELTQQIDQELQKIDDLLANELVEAAYSEYINLVKKIESTEYKDIDIQYKAKAFISFAYFLFSVSEFNEFFKMLIKAQKYGYSRDDLEKILLEAFVEPNLNEFKTLYEANIKFLQWNKYINIEKTVAFDDLPFWLLPNGIPNEYYLYHKKQKLIQEKITLYNYQQLQSLPTSDAFADYLLLEDWNWSNVLTYTNSIKKRNKKTYIIIKDIEKFLSCLQGALLNTETISNILIFDNLNRFSEYLSDSNLFLPRNIINLSDKSSMPQQILDEIHNTRILKENRKGDRVLLSICIPSYNRGKRAYENIIHLLQSNYDEEIEIILSNNGTQNETKAHYEQIKEIRDGRLKYFAFEENQGFANNCCKTCELASGEFILLLSDEDLINFNNLHFIMNKLYASKDTVSVMRTSSTSQYKLSNLVAAPGKEALLNFMLSSNYMSGLIFNNKLLKKYNGIEYIKEKLNNSVCFWYPHMFWELLLCQYGNVESTDLILVNEGRAEKTEFDNLKINDEVVIPYYATIEGRLEQHEGFTRIFNDLEICGQDPGLHREMYLRLCVKTLFLTTISINAYYKRTNTDTQKLYEQSYNFCSKESFYKTNINNNDEYYRHDLNIITQYYEHFKKSI</sequence>
<keyword evidence="2" id="KW-0808">Transferase</keyword>
<proteinExistence type="predicted"/>
<name>A0A090ZAX3_PAEMA</name>
<feature type="domain" description="Glycosyltransferase 2-like" evidence="1">
    <location>
        <begin position="295"/>
        <end position="411"/>
    </location>
</feature>
<comment type="caution">
    <text evidence="2">The sequence shown here is derived from an EMBL/GenBank/DDBJ whole genome shotgun (WGS) entry which is preliminary data.</text>
</comment>
<dbReference type="OrthoDB" id="2053790at2"/>
<dbReference type="AlphaFoldDB" id="A0A090ZAX3"/>
<dbReference type="STRING" id="44252.DJ90_3846"/>
<reference evidence="2 3" key="1">
    <citation type="submission" date="2014-04" db="EMBL/GenBank/DDBJ databases">
        <authorList>
            <person name="Bishop-Lilly K.A."/>
            <person name="Broomall S.M."/>
            <person name="Chain P.S."/>
            <person name="Chertkov O."/>
            <person name="Coyne S.R."/>
            <person name="Daligault H.E."/>
            <person name="Davenport K.W."/>
            <person name="Erkkila T."/>
            <person name="Frey K.G."/>
            <person name="Gibbons H.S."/>
            <person name="Gu W."/>
            <person name="Jaissle J."/>
            <person name="Johnson S.L."/>
            <person name="Koroleva G.I."/>
            <person name="Ladner J.T."/>
            <person name="Lo C.-C."/>
            <person name="Minogue T.D."/>
            <person name="Munk C."/>
            <person name="Palacios G.F."/>
            <person name="Redden C.L."/>
            <person name="Rosenzweig C.N."/>
            <person name="Scholz M.B."/>
            <person name="Teshima H."/>
            <person name="Xu Y."/>
        </authorList>
    </citation>
    <scope>NUCLEOTIDE SEQUENCE [LARGE SCALE GENOMIC DNA]</scope>
    <source>
        <strain evidence="2 3">8244</strain>
    </source>
</reference>
<protein>
    <submittedName>
        <fullName evidence="2">Glycosyl transferase 2 family protein</fullName>
    </submittedName>
</protein>
<dbReference type="Gene3D" id="3.90.550.10">
    <property type="entry name" value="Spore Coat Polysaccharide Biosynthesis Protein SpsA, Chain A"/>
    <property type="match status" value="1"/>
</dbReference>
<dbReference type="CDD" id="cd00761">
    <property type="entry name" value="Glyco_tranf_GTA_type"/>
    <property type="match status" value="1"/>
</dbReference>
<keyword evidence="3" id="KW-1185">Reference proteome</keyword>
<dbReference type="PATRIC" id="fig|44252.3.peg.3667"/>
<dbReference type="SUPFAM" id="SSF53448">
    <property type="entry name" value="Nucleotide-diphospho-sugar transferases"/>
    <property type="match status" value="1"/>
</dbReference>
<evidence type="ECO:0000313" key="2">
    <source>
        <dbReference type="EMBL" id="KFN07787.1"/>
    </source>
</evidence>
<evidence type="ECO:0000259" key="1">
    <source>
        <dbReference type="Pfam" id="PF00535"/>
    </source>
</evidence>
<dbReference type="Pfam" id="PF00535">
    <property type="entry name" value="Glycos_transf_2"/>
    <property type="match status" value="1"/>
</dbReference>
<organism evidence="2 3">
    <name type="scientific">Paenibacillus macerans</name>
    <name type="common">Bacillus macerans</name>
    <dbReference type="NCBI Taxonomy" id="44252"/>
    <lineage>
        <taxon>Bacteria</taxon>
        <taxon>Bacillati</taxon>
        <taxon>Bacillota</taxon>
        <taxon>Bacilli</taxon>
        <taxon>Bacillales</taxon>
        <taxon>Paenibacillaceae</taxon>
        <taxon>Paenibacillus</taxon>
    </lineage>
</organism>
<dbReference type="HOGENOM" id="CLU_441978_0_0_9"/>
<dbReference type="Proteomes" id="UP000029278">
    <property type="component" value="Unassembled WGS sequence"/>
</dbReference>
<dbReference type="InterPro" id="IPR029044">
    <property type="entry name" value="Nucleotide-diphossugar_trans"/>
</dbReference>
<accession>A0A090ZAX3</accession>
<dbReference type="GeneID" id="77011147"/>
<dbReference type="InterPro" id="IPR001173">
    <property type="entry name" value="Glyco_trans_2-like"/>
</dbReference>
<evidence type="ECO:0000313" key="3">
    <source>
        <dbReference type="Proteomes" id="UP000029278"/>
    </source>
</evidence>
<dbReference type="EMBL" id="JMQA01000031">
    <property type="protein sequence ID" value="KFN07787.1"/>
    <property type="molecule type" value="Genomic_DNA"/>
</dbReference>
<dbReference type="GO" id="GO:0016740">
    <property type="term" value="F:transferase activity"/>
    <property type="evidence" value="ECO:0007669"/>
    <property type="project" value="UniProtKB-KW"/>
</dbReference>
<gene>
    <name evidence="2" type="ORF">DJ90_3846</name>
</gene>